<reference evidence="2" key="1">
    <citation type="submission" date="2021-06" db="EMBL/GenBank/DDBJ databases">
        <authorList>
            <person name="Criscuolo A."/>
        </authorList>
    </citation>
    <scope>NUCLEOTIDE SEQUENCE</scope>
    <source>
        <strain evidence="2">CIP111600</strain>
    </source>
</reference>
<dbReference type="RefSeq" id="WP_218094066.1">
    <property type="nucleotide sequence ID" value="NZ_CAJVAS010000023.1"/>
</dbReference>
<accession>A0A916NRG9</accession>
<sequence>MPRKEALFLVLILIGLLLLSNTHLGYSFGDSIFRAVGIPPWTHTELDSGLHFSVIVGLLVIVSGYIGAVKFYQFRYPNIRSRIVLSCIAFAFLFPIVTEKTMIVLYYNSVSVSSVAFSKKNSHCSYRSEEANVKADCTVTLINYGKEKAVTVRPYLLQNTAEIKFEPMTISLPPHQKVGVGTAFNGKLLDGTSFSGWSNDIGIEIEVDGLKKRYGKEQLNAMQL</sequence>
<dbReference type="AlphaFoldDB" id="A0A916NRG9"/>
<evidence type="ECO:0000313" key="2">
    <source>
        <dbReference type="EMBL" id="CAG7642474.1"/>
    </source>
</evidence>
<proteinExistence type="predicted"/>
<protein>
    <submittedName>
        <fullName evidence="2">Uncharacterized protein</fullName>
    </submittedName>
</protein>
<keyword evidence="3" id="KW-1185">Reference proteome</keyword>
<feature type="transmembrane region" description="Helical" evidence="1">
    <location>
        <begin position="83"/>
        <end position="107"/>
    </location>
</feature>
<keyword evidence="1" id="KW-1133">Transmembrane helix</keyword>
<feature type="transmembrane region" description="Helical" evidence="1">
    <location>
        <begin position="51"/>
        <end position="71"/>
    </location>
</feature>
<keyword evidence="1" id="KW-0472">Membrane</keyword>
<organism evidence="2 3">
    <name type="scientific">Paenibacillus solanacearum</name>
    <dbReference type="NCBI Taxonomy" id="2048548"/>
    <lineage>
        <taxon>Bacteria</taxon>
        <taxon>Bacillati</taxon>
        <taxon>Bacillota</taxon>
        <taxon>Bacilli</taxon>
        <taxon>Bacillales</taxon>
        <taxon>Paenibacillaceae</taxon>
        <taxon>Paenibacillus</taxon>
    </lineage>
</organism>
<comment type="caution">
    <text evidence="2">The sequence shown here is derived from an EMBL/GenBank/DDBJ whole genome shotgun (WGS) entry which is preliminary data.</text>
</comment>
<name>A0A916NRG9_9BACL</name>
<keyword evidence="1" id="KW-0812">Transmembrane</keyword>
<gene>
    <name evidence="2" type="ORF">PAESOLCIP111_04344</name>
</gene>
<evidence type="ECO:0000256" key="1">
    <source>
        <dbReference type="SAM" id="Phobius"/>
    </source>
</evidence>
<dbReference type="EMBL" id="CAJVAS010000023">
    <property type="protein sequence ID" value="CAG7642474.1"/>
    <property type="molecule type" value="Genomic_DNA"/>
</dbReference>
<evidence type="ECO:0000313" key="3">
    <source>
        <dbReference type="Proteomes" id="UP000693672"/>
    </source>
</evidence>
<dbReference type="Proteomes" id="UP000693672">
    <property type="component" value="Unassembled WGS sequence"/>
</dbReference>